<keyword evidence="4" id="KW-0378">Hydrolase</keyword>
<sequence length="219" mass="24090">MPNPDYRHESDEFCRPVHQFLAQVTLADIERGLAGYVPEHPATPGLNHAAVALVIREGTAGPEVLFIERASRSGDPWSGDIGFPGGKVEEGDGGPREAAERETREELDLDLDHARYLGRLADIVGAHLPVRISCFVYGTGSVGPFSFSDEVRDAFWVPLAELVTPTRHVMAPVRFGANTFERPSIRLPVAGKPVLWGITYRLVMQFLEIMGNHFPPPDP</sequence>
<dbReference type="SUPFAM" id="SSF55811">
    <property type="entry name" value="Nudix"/>
    <property type="match status" value="1"/>
</dbReference>
<evidence type="ECO:0000256" key="2">
    <source>
        <dbReference type="ARBA" id="ARBA00001946"/>
    </source>
</evidence>
<dbReference type="InterPro" id="IPR000086">
    <property type="entry name" value="NUDIX_hydrolase_dom"/>
</dbReference>
<keyword evidence="5" id="KW-0460">Magnesium</keyword>
<dbReference type="InterPro" id="IPR015797">
    <property type="entry name" value="NUDIX_hydrolase-like_dom_sf"/>
</dbReference>
<proteinExistence type="predicted"/>
<evidence type="ECO:0000313" key="10">
    <source>
        <dbReference type="Proteomes" id="UP000756860"/>
    </source>
</evidence>
<evidence type="ECO:0000259" key="8">
    <source>
        <dbReference type="PROSITE" id="PS51462"/>
    </source>
</evidence>
<dbReference type="Pfam" id="PF00293">
    <property type="entry name" value="NUDIX"/>
    <property type="match status" value="1"/>
</dbReference>
<dbReference type="Gene3D" id="3.90.79.10">
    <property type="entry name" value="Nucleoside Triphosphate Pyrophosphohydrolase"/>
    <property type="match status" value="1"/>
</dbReference>
<keyword evidence="6" id="KW-0464">Manganese</keyword>
<evidence type="ECO:0000256" key="6">
    <source>
        <dbReference type="ARBA" id="ARBA00023211"/>
    </source>
</evidence>
<evidence type="ECO:0000256" key="7">
    <source>
        <dbReference type="SAM" id="MobiDB-lite"/>
    </source>
</evidence>
<feature type="compositionally biased region" description="Basic and acidic residues" evidence="7">
    <location>
        <begin position="87"/>
        <end position="102"/>
    </location>
</feature>
<evidence type="ECO:0000313" key="9">
    <source>
        <dbReference type="EMBL" id="MBT0651934.1"/>
    </source>
</evidence>
<keyword evidence="10" id="KW-1185">Reference proteome</keyword>
<dbReference type="Proteomes" id="UP000756860">
    <property type="component" value="Unassembled WGS sequence"/>
</dbReference>
<dbReference type="PANTHER" id="PTHR12992:SF11">
    <property type="entry name" value="MITOCHONDRIAL COENZYME A DIPHOSPHATASE NUDT8"/>
    <property type="match status" value="1"/>
</dbReference>
<evidence type="ECO:0000256" key="3">
    <source>
        <dbReference type="ARBA" id="ARBA00022723"/>
    </source>
</evidence>
<organism evidence="9 10">
    <name type="scientific">Geomobilimonas luticola</name>
    <dbReference type="NCBI Taxonomy" id="1114878"/>
    <lineage>
        <taxon>Bacteria</taxon>
        <taxon>Pseudomonadati</taxon>
        <taxon>Thermodesulfobacteriota</taxon>
        <taxon>Desulfuromonadia</taxon>
        <taxon>Geobacterales</taxon>
        <taxon>Geobacteraceae</taxon>
        <taxon>Geomobilimonas</taxon>
    </lineage>
</organism>
<name>A0ABS5S985_9BACT</name>
<feature type="region of interest" description="Disordered" evidence="7">
    <location>
        <begin position="78"/>
        <end position="102"/>
    </location>
</feature>
<evidence type="ECO:0000256" key="5">
    <source>
        <dbReference type="ARBA" id="ARBA00022842"/>
    </source>
</evidence>
<evidence type="ECO:0000256" key="1">
    <source>
        <dbReference type="ARBA" id="ARBA00001936"/>
    </source>
</evidence>
<dbReference type="InterPro" id="IPR045121">
    <property type="entry name" value="CoAse"/>
</dbReference>
<keyword evidence="3" id="KW-0479">Metal-binding</keyword>
<dbReference type="EMBL" id="JAHCVK010000001">
    <property type="protein sequence ID" value="MBT0651934.1"/>
    <property type="molecule type" value="Genomic_DNA"/>
</dbReference>
<gene>
    <name evidence="9" type="ORF">KI810_02595</name>
</gene>
<comment type="cofactor">
    <cofactor evidence="2">
        <name>Mg(2+)</name>
        <dbReference type="ChEBI" id="CHEBI:18420"/>
    </cofactor>
</comment>
<protein>
    <submittedName>
        <fullName evidence="9">CoA pyrophosphatase</fullName>
    </submittedName>
</protein>
<evidence type="ECO:0000256" key="4">
    <source>
        <dbReference type="ARBA" id="ARBA00022801"/>
    </source>
</evidence>
<dbReference type="CDD" id="cd03426">
    <property type="entry name" value="NUDIX_CoAse_Nudt7"/>
    <property type="match status" value="1"/>
</dbReference>
<dbReference type="PANTHER" id="PTHR12992">
    <property type="entry name" value="NUDIX HYDROLASE"/>
    <property type="match status" value="1"/>
</dbReference>
<dbReference type="PROSITE" id="PS51462">
    <property type="entry name" value="NUDIX"/>
    <property type="match status" value="1"/>
</dbReference>
<reference evidence="9 10" key="1">
    <citation type="submission" date="2021-05" db="EMBL/GenBank/DDBJ databases">
        <title>The draft genome of Geobacter luticola JCM 17780.</title>
        <authorList>
            <person name="Xu Z."/>
            <person name="Masuda Y."/>
            <person name="Itoh H."/>
            <person name="Senoo K."/>
        </authorList>
    </citation>
    <scope>NUCLEOTIDE SEQUENCE [LARGE SCALE GENOMIC DNA]</scope>
    <source>
        <strain evidence="9 10">JCM 17780</strain>
    </source>
</reference>
<feature type="domain" description="Nudix hydrolase" evidence="8">
    <location>
        <begin position="45"/>
        <end position="181"/>
    </location>
</feature>
<accession>A0ABS5S985</accession>
<dbReference type="RefSeq" id="WP_214173918.1">
    <property type="nucleotide sequence ID" value="NZ_JAHCVK010000001.1"/>
</dbReference>
<comment type="cofactor">
    <cofactor evidence="1">
        <name>Mn(2+)</name>
        <dbReference type="ChEBI" id="CHEBI:29035"/>
    </cofactor>
</comment>
<comment type="caution">
    <text evidence="9">The sequence shown here is derived from an EMBL/GenBank/DDBJ whole genome shotgun (WGS) entry which is preliminary data.</text>
</comment>